<dbReference type="Gene3D" id="3.40.1190.20">
    <property type="match status" value="1"/>
</dbReference>
<dbReference type="InterPro" id="IPR029056">
    <property type="entry name" value="Ribokinase-like"/>
</dbReference>
<dbReference type="InterPro" id="IPR050306">
    <property type="entry name" value="PfkB_Carbo_kinase"/>
</dbReference>
<sequence>MKKGVITLGEALIDFVPLDNQNITYQKCPGGAPANVAVGLARLNVKSYFLGKVGNDVLGRFLKETLTTYQVDTSYMSLTDEARTGIVFVTLAQKGERSFEFFINPSADTLLSESDIKEKIFKESKILHFGSISLISKTSDAATKKAVELAKKNNMIVSYDPNLRLSLWESEEHAKETIISMLPHTDILKISEEELMFITGENDFDESLSVLNHFNIPITVVTLGENGCYVILKGEKIHIPAIKVNAVDTTGAGDAFVSGLLYGIEKYEGAISDLTLEELKQMAEFASISGGLAASEKGAMTALPKIDKIEKYIELKR</sequence>
<evidence type="ECO:0000256" key="3">
    <source>
        <dbReference type="ARBA" id="ARBA00022741"/>
    </source>
</evidence>
<evidence type="ECO:0000313" key="9">
    <source>
        <dbReference type="Proteomes" id="UP000180057"/>
    </source>
</evidence>
<dbReference type="GO" id="GO:0005524">
    <property type="term" value="F:ATP binding"/>
    <property type="evidence" value="ECO:0007669"/>
    <property type="project" value="UniProtKB-KW"/>
</dbReference>
<dbReference type="Proteomes" id="UP000180057">
    <property type="component" value="Unassembled WGS sequence"/>
</dbReference>
<evidence type="ECO:0000313" key="8">
    <source>
        <dbReference type="EMBL" id="OIJ21276.1"/>
    </source>
</evidence>
<dbReference type="InterPro" id="IPR011611">
    <property type="entry name" value="PfkB_dom"/>
</dbReference>
<dbReference type="PANTHER" id="PTHR43085">
    <property type="entry name" value="HEXOKINASE FAMILY MEMBER"/>
    <property type="match status" value="1"/>
</dbReference>
<evidence type="ECO:0000256" key="6">
    <source>
        <dbReference type="RuleBase" id="RU003704"/>
    </source>
</evidence>
<evidence type="ECO:0000259" key="7">
    <source>
        <dbReference type="Pfam" id="PF00294"/>
    </source>
</evidence>
<name>A0A1S2M9J0_9BACI</name>
<keyword evidence="4 6" id="KW-0418">Kinase</keyword>
<dbReference type="RefSeq" id="WP_071387896.1">
    <property type="nucleotide sequence ID" value="NZ_MLQS01000001.1"/>
</dbReference>
<comment type="caution">
    <text evidence="8">The sequence shown here is derived from an EMBL/GenBank/DDBJ whole genome shotgun (WGS) entry which is preliminary data.</text>
</comment>
<comment type="similarity">
    <text evidence="1 6">Belongs to the carbohydrate kinase PfkB family.</text>
</comment>
<keyword evidence="9" id="KW-1185">Reference proteome</keyword>
<dbReference type="CDD" id="cd01167">
    <property type="entry name" value="bac_FRK"/>
    <property type="match status" value="1"/>
</dbReference>
<feature type="domain" description="Carbohydrate kinase PfkB" evidence="7">
    <location>
        <begin position="5"/>
        <end position="305"/>
    </location>
</feature>
<dbReference type="GO" id="GO:0006000">
    <property type="term" value="P:fructose metabolic process"/>
    <property type="evidence" value="ECO:0007669"/>
    <property type="project" value="UniProtKB-ARBA"/>
</dbReference>
<dbReference type="InterPro" id="IPR002139">
    <property type="entry name" value="Ribo/fructo_kinase"/>
</dbReference>
<dbReference type="InterPro" id="IPR002173">
    <property type="entry name" value="Carboh/pur_kinase_PfkB_CS"/>
</dbReference>
<keyword evidence="2 6" id="KW-0808">Transferase</keyword>
<proteinExistence type="inferred from homology"/>
<evidence type="ECO:0000256" key="4">
    <source>
        <dbReference type="ARBA" id="ARBA00022777"/>
    </source>
</evidence>
<dbReference type="AlphaFoldDB" id="A0A1S2M9J0"/>
<dbReference type="STRING" id="472963.BKP45_00380"/>
<accession>A0A1S2M9J0</accession>
<keyword evidence="5" id="KW-0067">ATP-binding</keyword>
<dbReference type="GO" id="GO:0008865">
    <property type="term" value="F:fructokinase activity"/>
    <property type="evidence" value="ECO:0007669"/>
    <property type="project" value="UniProtKB-ARBA"/>
</dbReference>
<reference evidence="8 9" key="1">
    <citation type="submission" date="2016-10" db="EMBL/GenBank/DDBJ databases">
        <title>Draft genome sequences of four alkaliphilic bacteria belonging to the Anaerobacillus genus.</title>
        <authorList>
            <person name="Bassil N.M."/>
            <person name="Lloyd J.R."/>
        </authorList>
    </citation>
    <scope>NUCLEOTIDE SEQUENCE [LARGE SCALE GENOMIC DNA]</scope>
    <source>
        <strain evidence="8 9">DSM 22531</strain>
    </source>
</reference>
<dbReference type="OrthoDB" id="9813569at2"/>
<evidence type="ECO:0000256" key="1">
    <source>
        <dbReference type="ARBA" id="ARBA00010688"/>
    </source>
</evidence>
<gene>
    <name evidence="8" type="ORF">BKP45_00380</name>
</gene>
<dbReference type="EMBL" id="MLQS01000001">
    <property type="protein sequence ID" value="OIJ21276.1"/>
    <property type="molecule type" value="Genomic_DNA"/>
</dbReference>
<dbReference type="Pfam" id="PF00294">
    <property type="entry name" value="PfkB"/>
    <property type="match status" value="1"/>
</dbReference>
<evidence type="ECO:0000256" key="5">
    <source>
        <dbReference type="ARBA" id="ARBA00022840"/>
    </source>
</evidence>
<dbReference type="SUPFAM" id="SSF53613">
    <property type="entry name" value="Ribokinase-like"/>
    <property type="match status" value="1"/>
</dbReference>
<dbReference type="PANTHER" id="PTHR43085:SF1">
    <property type="entry name" value="PSEUDOURIDINE KINASE-RELATED"/>
    <property type="match status" value="1"/>
</dbReference>
<dbReference type="PROSITE" id="PS00584">
    <property type="entry name" value="PFKB_KINASES_2"/>
    <property type="match status" value="1"/>
</dbReference>
<organism evidence="8 9">
    <name type="scientific">Anaerobacillus alkalidiazotrophicus</name>
    <dbReference type="NCBI Taxonomy" id="472963"/>
    <lineage>
        <taxon>Bacteria</taxon>
        <taxon>Bacillati</taxon>
        <taxon>Bacillota</taxon>
        <taxon>Bacilli</taxon>
        <taxon>Bacillales</taxon>
        <taxon>Bacillaceae</taxon>
        <taxon>Anaerobacillus</taxon>
    </lineage>
</organism>
<dbReference type="PRINTS" id="PR00990">
    <property type="entry name" value="RIBOKINASE"/>
</dbReference>
<evidence type="ECO:0000256" key="2">
    <source>
        <dbReference type="ARBA" id="ARBA00022679"/>
    </source>
</evidence>
<dbReference type="NCBIfam" id="NF006957">
    <property type="entry name" value="PRK09434.1"/>
    <property type="match status" value="1"/>
</dbReference>
<keyword evidence="3" id="KW-0547">Nucleotide-binding</keyword>
<protein>
    <submittedName>
        <fullName evidence="8">Carbohydrate kinase</fullName>
    </submittedName>
</protein>